<geneLocation type="chloroplast" evidence="6"/>
<dbReference type="InterPro" id="IPR003439">
    <property type="entry name" value="ABC_transporter-like_ATP-bd"/>
</dbReference>
<keyword evidence="1" id="KW-0813">Transport</keyword>
<dbReference type="GO" id="GO:0005524">
    <property type="term" value="F:ATP binding"/>
    <property type="evidence" value="ECO:0007669"/>
    <property type="project" value="UniProtKB-KW"/>
</dbReference>
<dbReference type="PROSITE" id="PS50893">
    <property type="entry name" value="ABC_TRANSPORTER_2"/>
    <property type="match status" value="1"/>
</dbReference>
<reference evidence="6" key="1">
    <citation type="journal article" date="2014" name="BMC Evol. Biol.">
        <title>Chloroplast phylogenomic analysis resolves deep-level relationships within the green algal class Trebouxiophyceae.</title>
        <authorList>
            <person name="Lemieux C."/>
            <person name="Otis C."/>
            <person name="Turmel M."/>
        </authorList>
    </citation>
    <scope>NUCLEOTIDE SEQUENCE</scope>
</reference>
<dbReference type="GO" id="GO:0016887">
    <property type="term" value="F:ATP hydrolysis activity"/>
    <property type="evidence" value="ECO:0007669"/>
    <property type="project" value="InterPro"/>
</dbReference>
<dbReference type="FunFam" id="3.40.50.300:FF:000425">
    <property type="entry name" value="Probable ABC transporter, ATP-binding subunit"/>
    <property type="match status" value="1"/>
</dbReference>
<evidence type="ECO:0000256" key="1">
    <source>
        <dbReference type="ARBA" id="ARBA00022448"/>
    </source>
</evidence>
<name>A0A097KK51_9CHLO</name>
<evidence type="ECO:0000256" key="2">
    <source>
        <dbReference type="ARBA" id="ARBA00022741"/>
    </source>
</evidence>
<dbReference type="PROSITE" id="PS00211">
    <property type="entry name" value="ABC_TRANSPORTER_1"/>
    <property type="match status" value="1"/>
</dbReference>
<dbReference type="InterPro" id="IPR003593">
    <property type="entry name" value="AAA+_ATPase"/>
</dbReference>
<dbReference type="PANTHER" id="PTHR42781">
    <property type="entry name" value="SPERMIDINE/PUTRESCINE IMPORT ATP-BINDING PROTEIN POTA"/>
    <property type="match status" value="1"/>
</dbReference>
<dbReference type="SUPFAM" id="SSF52540">
    <property type="entry name" value="P-loop containing nucleoside triphosphate hydrolases"/>
    <property type="match status" value="1"/>
</dbReference>
<dbReference type="RefSeq" id="YP_009104924.1">
    <property type="nucleotide sequence ID" value="NC_025526.1"/>
</dbReference>
<dbReference type="InterPro" id="IPR027417">
    <property type="entry name" value="P-loop_NTPase"/>
</dbReference>
<dbReference type="InterPro" id="IPR017871">
    <property type="entry name" value="ABC_transporter-like_CS"/>
</dbReference>
<evidence type="ECO:0000256" key="3">
    <source>
        <dbReference type="ARBA" id="ARBA00022840"/>
    </source>
</evidence>
<protein>
    <submittedName>
        <fullName evidence="6">Probable transport protein</fullName>
    </submittedName>
</protein>
<keyword evidence="6" id="KW-0934">Plastid</keyword>
<evidence type="ECO:0000259" key="5">
    <source>
        <dbReference type="PROSITE" id="PS50893"/>
    </source>
</evidence>
<dbReference type="PANTHER" id="PTHR42781:SF4">
    <property type="entry name" value="SPERMIDINE_PUTRESCINE IMPORT ATP-BINDING PROTEIN POTA"/>
    <property type="match status" value="1"/>
</dbReference>
<dbReference type="Pfam" id="PF00005">
    <property type="entry name" value="ABC_tran"/>
    <property type="match status" value="1"/>
</dbReference>
<keyword evidence="3" id="KW-0067">ATP-binding</keyword>
<dbReference type="EMBL" id="KM462863">
    <property type="protein sequence ID" value="AIT93561.1"/>
    <property type="molecule type" value="Genomic_DNA"/>
</dbReference>
<dbReference type="Gene3D" id="3.40.50.300">
    <property type="entry name" value="P-loop containing nucleotide triphosphate hydrolases"/>
    <property type="match status" value="1"/>
</dbReference>
<sequence>MSILVENLSKRFDTTQALRHVYLEIEKDSIVALVGGSGSGKSTLLRMIAGLDTPDEGSIWINEKNAAFLSVQERKIGFVSQNYALFPHMTVYDNIAFGLHVKKESVKQIEERVHYLLELIELENLIHHYPNQLSGGQRQRVALARAIAPDPKVLLLDEPFAALDMRMRKELRDWVRNLRKRSSVTIVLVTHDYKEALEMATEIVMLKEGRVEQLGQPEEFYNYFVSKKLL</sequence>
<evidence type="ECO:0000313" key="6">
    <source>
        <dbReference type="EMBL" id="AIT93561.1"/>
    </source>
</evidence>
<accession>A0A097KK51</accession>
<dbReference type="InterPro" id="IPR050093">
    <property type="entry name" value="ABC_SmlMolc_Importer"/>
</dbReference>
<gene>
    <name evidence="6" type="primary">cysA</name>
</gene>
<keyword evidence="4" id="KW-0764">Sulfate transport</keyword>
<dbReference type="SMART" id="SM00382">
    <property type="entry name" value="AAA"/>
    <property type="match status" value="1"/>
</dbReference>
<keyword evidence="2" id="KW-0547">Nucleotide-binding</keyword>
<feature type="domain" description="ABC transporter" evidence="5">
    <location>
        <begin position="3"/>
        <end position="229"/>
    </location>
</feature>
<keyword evidence="6" id="KW-0150">Chloroplast</keyword>
<organism evidence="6">
    <name type="scientific">Watanabea reniformis</name>
    <dbReference type="NCBI Taxonomy" id="191674"/>
    <lineage>
        <taxon>Eukaryota</taxon>
        <taxon>Viridiplantae</taxon>
        <taxon>Chlorophyta</taxon>
        <taxon>core chlorophytes</taxon>
        <taxon>Trebouxiophyceae</taxon>
        <taxon>Watanabeales</taxon>
        <taxon>Watanabeaceae</taxon>
        <taxon>Watanabea</taxon>
    </lineage>
</organism>
<dbReference type="GeneID" id="22158555"/>
<proteinExistence type="predicted"/>
<evidence type="ECO:0000256" key="4">
    <source>
        <dbReference type="ARBA" id="ARBA00023032"/>
    </source>
</evidence>
<dbReference type="AlphaFoldDB" id="A0A097KK51"/>